<dbReference type="KEGG" id="cure:CUREO_1500"/>
<evidence type="ECO:0000313" key="2">
    <source>
        <dbReference type="Proteomes" id="UP000063971"/>
    </source>
</evidence>
<proteinExistence type="predicted"/>
<dbReference type="EMBL" id="CP012195">
    <property type="protein sequence ID" value="AKT91320.1"/>
    <property type="molecule type" value="Genomic_DNA"/>
</dbReference>
<name>A0AAU8UI55_9BACT</name>
<organism evidence="1 2">
    <name type="scientific">Campylobacter ureolyticus RIGS 9880</name>
    <dbReference type="NCBI Taxonomy" id="1032069"/>
    <lineage>
        <taxon>Bacteria</taxon>
        <taxon>Pseudomonadati</taxon>
        <taxon>Campylobacterota</taxon>
        <taxon>Epsilonproteobacteria</taxon>
        <taxon>Campylobacterales</taxon>
        <taxon>Campylobacteraceae</taxon>
        <taxon>Campylobacter</taxon>
    </lineage>
</organism>
<gene>
    <name evidence="1" type="ORF">CUREO_1500</name>
</gene>
<dbReference type="AlphaFoldDB" id="A0AAU8UI55"/>
<protein>
    <submittedName>
        <fullName evidence="1">Uncharacterized protein</fullName>
    </submittedName>
</protein>
<dbReference type="RefSeq" id="WP_200900128.1">
    <property type="nucleotide sequence ID" value="NZ_CP012195.1"/>
</dbReference>
<evidence type="ECO:0000313" key="1">
    <source>
        <dbReference type="EMBL" id="AKT91320.1"/>
    </source>
</evidence>
<dbReference type="Proteomes" id="UP000063971">
    <property type="component" value="Chromosome"/>
</dbReference>
<sequence>MQTITLRADKNTIDKLLEFVSANNLNIKIDKQDKIKDEVLDTIEQLKKAR</sequence>
<reference evidence="1 2" key="1">
    <citation type="journal article" date="2015" name="Genome Announc.">
        <title>Complete Genome Sequence of the Campylobacter ureolyticus Clinical Isolate RIGS 9880.</title>
        <authorList>
            <person name="Miller W.G."/>
            <person name="Yee E."/>
            <person name="On S.L."/>
            <person name="Andersen L.P."/>
            <person name="Bono J.L."/>
        </authorList>
    </citation>
    <scope>NUCLEOTIDE SEQUENCE [LARGE SCALE GENOMIC DNA]</scope>
    <source>
        <strain evidence="1 2">RIGS 9880</strain>
    </source>
</reference>
<accession>A0AAU8UI55</accession>